<keyword evidence="1" id="KW-0802">TPR repeat</keyword>
<gene>
    <name evidence="2" type="ORF">JT25_005595</name>
</gene>
<dbReference type="InterPro" id="IPR011990">
    <property type="entry name" value="TPR-like_helical_dom_sf"/>
</dbReference>
<dbReference type="Gene3D" id="1.25.40.10">
    <property type="entry name" value="Tetratricopeptide repeat domain"/>
    <property type="match status" value="1"/>
</dbReference>
<dbReference type="OrthoDB" id="5577073at2"/>
<dbReference type="SUPFAM" id="SSF48452">
    <property type="entry name" value="TPR-like"/>
    <property type="match status" value="1"/>
</dbReference>
<keyword evidence="3" id="KW-1185">Reference proteome</keyword>
<dbReference type="AlphaFoldDB" id="A0A126T1L4"/>
<name>A0A126T1L4_9GAMM</name>
<dbReference type="KEGG" id="mdn:JT25_005595"/>
<reference evidence="2 3" key="1">
    <citation type="journal article" date="2015" name="Environ. Microbiol.">
        <title>Methane oxidation coupled to nitrate reduction under hypoxia by the Gammaproteobacterium Methylomonas denitrificans, sp. nov. type strain FJG1.</title>
        <authorList>
            <person name="Kits K.D."/>
            <person name="Klotz M.G."/>
            <person name="Stein L.Y."/>
        </authorList>
    </citation>
    <scope>NUCLEOTIDE SEQUENCE [LARGE SCALE GENOMIC DNA]</scope>
    <source>
        <strain evidence="2 3">FJG1</strain>
    </source>
</reference>
<dbReference type="Proteomes" id="UP000030512">
    <property type="component" value="Chromosome"/>
</dbReference>
<dbReference type="PROSITE" id="PS50005">
    <property type="entry name" value="TPR"/>
    <property type="match status" value="1"/>
</dbReference>
<accession>A0A126T1L4</accession>
<proteinExistence type="predicted"/>
<protein>
    <recommendedName>
        <fullName evidence="4">MalT-like TPR region domain-containing protein</fullName>
    </recommendedName>
</protein>
<evidence type="ECO:0000256" key="1">
    <source>
        <dbReference type="PROSITE-ProRule" id="PRU00339"/>
    </source>
</evidence>
<dbReference type="RefSeq" id="WP_036274436.1">
    <property type="nucleotide sequence ID" value="NZ_CP014476.1"/>
</dbReference>
<dbReference type="InterPro" id="IPR019734">
    <property type="entry name" value="TPR_rpt"/>
</dbReference>
<feature type="repeat" description="TPR" evidence="1">
    <location>
        <begin position="63"/>
        <end position="96"/>
    </location>
</feature>
<evidence type="ECO:0000313" key="2">
    <source>
        <dbReference type="EMBL" id="AMK75968.1"/>
    </source>
</evidence>
<dbReference type="EMBL" id="CP014476">
    <property type="protein sequence ID" value="AMK75968.1"/>
    <property type="molecule type" value="Genomic_DNA"/>
</dbReference>
<organism evidence="2 3">
    <name type="scientific">Methylomonas denitrificans</name>
    <dbReference type="NCBI Taxonomy" id="1538553"/>
    <lineage>
        <taxon>Bacteria</taxon>
        <taxon>Pseudomonadati</taxon>
        <taxon>Pseudomonadota</taxon>
        <taxon>Gammaproteobacteria</taxon>
        <taxon>Methylococcales</taxon>
        <taxon>Methylococcaceae</taxon>
        <taxon>Methylomonas</taxon>
    </lineage>
</organism>
<sequence length="173" mass="20131">MAKRDSQLGSNYSADTASGPIGQRVATLQREAGKYKGENFPAAVTCLQEAAELMRQHPSYYPLERWLRLPMLLQQVGRFDEAIEEFHRLLNETDERVKHEVTRQSPAIRLKFVHLNYFQIYKKMSLACKRQKLVNQAKQYALLADQHYQAFLDMSVDSCCYRKSSARYTNNDF</sequence>
<evidence type="ECO:0000313" key="3">
    <source>
        <dbReference type="Proteomes" id="UP000030512"/>
    </source>
</evidence>
<evidence type="ECO:0008006" key="4">
    <source>
        <dbReference type="Google" id="ProtNLM"/>
    </source>
</evidence>